<name>A0ABM1C0Q5_LIMPO</name>
<feature type="transmembrane region" description="Helical" evidence="7">
    <location>
        <begin position="199"/>
        <end position="223"/>
    </location>
</feature>
<evidence type="ECO:0000313" key="8">
    <source>
        <dbReference type="Proteomes" id="UP000694941"/>
    </source>
</evidence>
<evidence type="ECO:0000256" key="1">
    <source>
        <dbReference type="ARBA" id="ARBA00004127"/>
    </source>
</evidence>
<feature type="transmembrane region" description="Helical" evidence="7">
    <location>
        <begin position="32"/>
        <end position="50"/>
    </location>
</feature>
<dbReference type="RefSeq" id="XP_013792214.1">
    <property type="nucleotide sequence ID" value="XM_013936760.2"/>
</dbReference>
<evidence type="ECO:0000256" key="6">
    <source>
        <dbReference type="ARBA" id="ARBA00023136"/>
    </source>
</evidence>
<dbReference type="Proteomes" id="UP000694941">
    <property type="component" value="Unplaced"/>
</dbReference>
<evidence type="ECO:0000313" key="9">
    <source>
        <dbReference type="RefSeq" id="XP_013792214.1"/>
    </source>
</evidence>
<dbReference type="PANTHER" id="PTHR12479:SF10">
    <property type="entry name" value="LYSOSOMAL-ASSOCIATED TRANSMEMBRANE PROTEIN"/>
    <property type="match status" value="1"/>
</dbReference>
<evidence type="ECO:0000256" key="3">
    <source>
        <dbReference type="ARBA" id="ARBA00022448"/>
    </source>
</evidence>
<proteinExistence type="inferred from homology"/>
<feature type="transmembrane region" description="Helical" evidence="7">
    <location>
        <begin position="116"/>
        <end position="138"/>
    </location>
</feature>
<comment type="subcellular location">
    <subcellularLocation>
        <location evidence="1">Endomembrane system</location>
        <topology evidence="1">Multi-pass membrane protein</topology>
    </subcellularLocation>
</comment>
<evidence type="ECO:0000256" key="7">
    <source>
        <dbReference type="SAM" id="Phobius"/>
    </source>
</evidence>
<keyword evidence="8" id="KW-1185">Reference proteome</keyword>
<dbReference type="Pfam" id="PF03821">
    <property type="entry name" value="Mtp"/>
    <property type="match status" value="1"/>
</dbReference>
<evidence type="ECO:0000256" key="2">
    <source>
        <dbReference type="ARBA" id="ARBA00010076"/>
    </source>
</evidence>
<accession>A0ABM1C0Q5</accession>
<keyword evidence="4 7" id="KW-0812">Transmembrane</keyword>
<gene>
    <name evidence="9 10" type="primary">LOC106476087</name>
</gene>
<evidence type="ECO:0000313" key="10">
    <source>
        <dbReference type="RefSeq" id="XP_022235747.1"/>
    </source>
</evidence>
<comment type="similarity">
    <text evidence="2">Belongs to the LAPTM4/LAPTM5 transporter family.</text>
</comment>
<dbReference type="InterPro" id="IPR004687">
    <property type="entry name" value="LAPTM4/5"/>
</dbReference>
<reference evidence="9 10" key="1">
    <citation type="submission" date="2025-05" db="UniProtKB">
        <authorList>
            <consortium name="RefSeq"/>
        </authorList>
    </citation>
    <scope>IDENTIFICATION</scope>
    <source>
        <tissue evidence="9 10">Muscle</tissue>
    </source>
</reference>
<dbReference type="PANTHER" id="PTHR12479">
    <property type="entry name" value="LYSOSOMAL-ASSOCIATED TRANSMEMBRANE PROTEIN"/>
    <property type="match status" value="1"/>
</dbReference>
<keyword evidence="6 7" id="KW-0472">Membrane</keyword>
<evidence type="ECO:0000256" key="4">
    <source>
        <dbReference type="ARBA" id="ARBA00022692"/>
    </source>
</evidence>
<protein>
    <submittedName>
        <fullName evidence="9 10">Lysosomal-associated transmembrane protein 4A-like</fullName>
    </submittedName>
</protein>
<evidence type="ECO:0000256" key="5">
    <source>
        <dbReference type="ARBA" id="ARBA00022989"/>
    </source>
</evidence>
<feature type="transmembrane region" description="Helical" evidence="7">
    <location>
        <begin position="145"/>
        <end position="169"/>
    </location>
</feature>
<dbReference type="InterPro" id="IPR051115">
    <property type="entry name" value="LAPTM_transporter"/>
</dbReference>
<organism evidence="8 9">
    <name type="scientific">Limulus polyphemus</name>
    <name type="common">Atlantic horseshoe crab</name>
    <dbReference type="NCBI Taxonomy" id="6850"/>
    <lineage>
        <taxon>Eukaryota</taxon>
        <taxon>Metazoa</taxon>
        <taxon>Ecdysozoa</taxon>
        <taxon>Arthropoda</taxon>
        <taxon>Chelicerata</taxon>
        <taxon>Merostomata</taxon>
        <taxon>Xiphosura</taxon>
        <taxon>Limulidae</taxon>
        <taxon>Limulus</taxon>
    </lineage>
</organism>
<keyword evidence="3" id="KW-0813">Transport</keyword>
<sequence length="292" mass="32984">MRLKPPQVPDNPKNFRCCFCCHVRTGTIVLGIWHLMLHFLAFAVLVSVAFHPNLICSRFDQWNVSNIDKEINVTTNTEVPLLYDSDSTAQLPELPDFSAGPAAEFFKVKRWDPQEVFVALAVTFCTGVITFLLVYGAVRAKPSYLIPFFCLQILDLMISALTMVGYFAYLPNIRDNIENMKDLPFQQELLQLDPQLLCALVVGIFMVYLVVKAYLMAVVWACYRYLRMMTCRRQVEIHPDTDGEVLLPPDYETASKQLPNLPVYSPSLPPPSYTEATTAANTSVVITDNSNV</sequence>
<keyword evidence="5 7" id="KW-1133">Transmembrane helix</keyword>
<dbReference type="RefSeq" id="XP_022235747.1">
    <property type="nucleotide sequence ID" value="XM_022380039.1"/>
</dbReference>
<dbReference type="GeneID" id="106476087"/>